<dbReference type="EMBL" id="CM004482">
    <property type="protein sequence ID" value="OCT64476.1"/>
    <property type="molecule type" value="Genomic_DNA"/>
</dbReference>
<proteinExistence type="predicted"/>
<evidence type="ECO:0000313" key="3">
    <source>
        <dbReference type="Proteomes" id="UP000694892"/>
    </source>
</evidence>
<accession>A0A974C164</accession>
<keyword evidence="1" id="KW-0472">Membrane</keyword>
<dbReference type="AlphaFoldDB" id="A0A974C164"/>
<evidence type="ECO:0000313" key="2">
    <source>
        <dbReference type="EMBL" id="OCT64476.1"/>
    </source>
</evidence>
<evidence type="ECO:0000256" key="1">
    <source>
        <dbReference type="SAM" id="Phobius"/>
    </source>
</evidence>
<name>A0A974C164_XENLA</name>
<keyword evidence="1" id="KW-1133">Transmembrane helix</keyword>
<gene>
    <name evidence="2" type="ORF">XELAEV_18045575mg</name>
</gene>
<reference evidence="3" key="1">
    <citation type="journal article" date="2016" name="Nature">
        <title>Genome evolution in the allotetraploid frog Xenopus laevis.</title>
        <authorList>
            <person name="Session A.M."/>
            <person name="Uno Y."/>
            <person name="Kwon T."/>
            <person name="Chapman J.A."/>
            <person name="Toyoda A."/>
            <person name="Takahashi S."/>
            <person name="Fukui A."/>
            <person name="Hikosaka A."/>
            <person name="Suzuki A."/>
            <person name="Kondo M."/>
            <person name="van Heeringen S.J."/>
            <person name="Quigley I."/>
            <person name="Heinz S."/>
            <person name="Ogino H."/>
            <person name="Ochi H."/>
            <person name="Hellsten U."/>
            <person name="Lyons J.B."/>
            <person name="Simakov O."/>
            <person name="Putnam N."/>
            <person name="Stites J."/>
            <person name="Kuroki Y."/>
            <person name="Tanaka T."/>
            <person name="Michiue T."/>
            <person name="Watanabe M."/>
            <person name="Bogdanovic O."/>
            <person name="Lister R."/>
            <person name="Georgiou G."/>
            <person name="Paranjpe S.S."/>
            <person name="van Kruijsbergen I."/>
            <person name="Shu S."/>
            <person name="Carlson J."/>
            <person name="Kinoshita T."/>
            <person name="Ohta Y."/>
            <person name="Mawaribuchi S."/>
            <person name="Jenkins J."/>
            <person name="Grimwood J."/>
            <person name="Schmutz J."/>
            <person name="Mitros T."/>
            <person name="Mozaffari S.V."/>
            <person name="Suzuki Y."/>
            <person name="Haramoto Y."/>
            <person name="Yamamoto T.S."/>
            <person name="Takagi C."/>
            <person name="Heald R."/>
            <person name="Miller K."/>
            <person name="Haudenschild C."/>
            <person name="Kitzman J."/>
            <person name="Nakayama T."/>
            <person name="Izutsu Y."/>
            <person name="Robert J."/>
            <person name="Fortriede J."/>
            <person name="Burns K."/>
            <person name="Lotay V."/>
            <person name="Karimi K."/>
            <person name="Yasuoka Y."/>
            <person name="Dichmann D.S."/>
            <person name="Flajnik M.F."/>
            <person name="Houston D.W."/>
            <person name="Shendure J."/>
            <person name="DuPasquier L."/>
            <person name="Vize P.D."/>
            <person name="Zorn A.M."/>
            <person name="Ito M."/>
            <person name="Marcotte E.M."/>
            <person name="Wallingford J.B."/>
            <person name="Ito Y."/>
            <person name="Asashima M."/>
            <person name="Ueno N."/>
            <person name="Matsuda Y."/>
            <person name="Veenstra G.J."/>
            <person name="Fujiyama A."/>
            <person name="Harland R.M."/>
            <person name="Taira M."/>
            <person name="Rokhsar D.S."/>
        </authorList>
    </citation>
    <scope>NUCLEOTIDE SEQUENCE [LARGE SCALE GENOMIC DNA]</scope>
    <source>
        <strain evidence="3">J</strain>
    </source>
</reference>
<feature type="transmembrane region" description="Helical" evidence="1">
    <location>
        <begin position="47"/>
        <end position="69"/>
    </location>
</feature>
<organism evidence="2 3">
    <name type="scientific">Xenopus laevis</name>
    <name type="common">African clawed frog</name>
    <dbReference type="NCBI Taxonomy" id="8355"/>
    <lineage>
        <taxon>Eukaryota</taxon>
        <taxon>Metazoa</taxon>
        <taxon>Chordata</taxon>
        <taxon>Craniata</taxon>
        <taxon>Vertebrata</taxon>
        <taxon>Euteleostomi</taxon>
        <taxon>Amphibia</taxon>
        <taxon>Batrachia</taxon>
        <taxon>Anura</taxon>
        <taxon>Pipoidea</taxon>
        <taxon>Pipidae</taxon>
        <taxon>Xenopodinae</taxon>
        <taxon>Xenopus</taxon>
        <taxon>Xenopus</taxon>
    </lineage>
</organism>
<sequence length="71" mass="8070">MRQRHNVITGYRQGNRLGLGEKGKVNKLLYLWDWMDKHKNSTFPPTILLLSGILCTVSSSLCICMPCAFTI</sequence>
<keyword evidence="1" id="KW-0812">Transmembrane</keyword>
<dbReference type="Proteomes" id="UP000694892">
    <property type="component" value="Chromosome 9_10L"/>
</dbReference>
<protein>
    <submittedName>
        <fullName evidence="2">Uncharacterized protein</fullName>
    </submittedName>
</protein>